<keyword evidence="1 2" id="KW-0732">Signal</keyword>
<accession>A0A937XEZ8</accession>
<feature type="chain" id="PRO_5037014231" description="SbsA Ig-like domain-containing protein" evidence="2">
    <location>
        <begin position="21"/>
        <end position="349"/>
    </location>
</feature>
<reference evidence="4" key="1">
    <citation type="submission" date="2019-03" db="EMBL/GenBank/DDBJ databases">
        <title>Lake Tanganyika Metagenome-Assembled Genomes (MAGs).</title>
        <authorList>
            <person name="Tran P."/>
        </authorList>
    </citation>
    <scope>NUCLEOTIDE SEQUENCE</scope>
    <source>
        <strain evidence="4">K_DeepCast_150m_m2_040</strain>
    </source>
</reference>
<evidence type="ECO:0000259" key="3">
    <source>
        <dbReference type="Pfam" id="PF13205"/>
    </source>
</evidence>
<dbReference type="EMBL" id="VGIR01000012">
    <property type="protein sequence ID" value="MBM3330856.1"/>
    <property type="molecule type" value="Genomic_DNA"/>
</dbReference>
<name>A0A937XEZ8_UNCW3</name>
<evidence type="ECO:0000256" key="1">
    <source>
        <dbReference type="ARBA" id="ARBA00022729"/>
    </source>
</evidence>
<gene>
    <name evidence="4" type="ORF">FJY68_03270</name>
</gene>
<organism evidence="4 5">
    <name type="scientific">candidate division WOR-3 bacterium</name>
    <dbReference type="NCBI Taxonomy" id="2052148"/>
    <lineage>
        <taxon>Bacteria</taxon>
        <taxon>Bacteria division WOR-3</taxon>
    </lineage>
</organism>
<dbReference type="Proteomes" id="UP000779900">
    <property type="component" value="Unassembled WGS sequence"/>
</dbReference>
<feature type="signal peptide" evidence="2">
    <location>
        <begin position="1"/>
        <end position="20"/>
    </location>
</feature>
<dbReference type="Pfam" id="PF13205">
    <property type="entry name" value="Big_5"/>
    <property type="match status" value="1"/>
</dbReference>
<protein>
    <recommendedName>
        <fullName evidence="3">SbsA Ig-like domain-containing protein</fullName>
    </recommendedName>
</protein>
<proteinExistence type="predicted"/>
<dbReference type="PROSITE" id="PS51257">
    <property type="entry name" value="PROKAR_LIPOPROTEIN"/>
    <property type="match status" value="1"/>
</dbReference>
<evidence type="ECO:0000256" key="2">
    <source>
        <dbReference type="SAM" id="SignalP"/>
    </source>
</evidence>
<comment type="caution">
    <text evidence="4">The sequence shown here is derived from an EMBL/GenBank/DDBJ whole genome shotgun (WGS) entry which is preliminary data.</text>
</comment>
<dbReference type="InterPro" id="IPR032812">
    <property type="entry name" value="SbsA_Ig"/>
</dbReference>
<feature type="domain" description="SbsA Ig-like" evidence="3">
    <location>
        <begin position="127"/>
        <end position="224"/>
    </location>
</feature>
<dbReference type="AlphaFoldDB" id="A0A937XEZ8"/>
<evidence type="ECO:0000313" key="5">
    <source>
        <dbReference type="Proteomes" id="UP000779900"/>
    </source>
</evidence>
<evidence type="ECO:0000313" key="4">
    <source>
        <dbReference type="EMBL" id="MBM3330856.1"/>
    </source>
</evidence>
<sequence length="349" mass="38099">MRRSLVLVCAVALVMLFACAKKMLPPNPDRFAPRLQGVETKTRSQITLVFDEEINGAKLRPDSFLVTGPSGETLALRGASLGGDMREVQLWTPIQEVKLYEVRGVVADRTGNQARFRARFRGSSMQDTIAPRVASVEPAPGATRQKLGVRIRVKFSEPVDTSVVVRSMFVPLGYDTLFKRSWSTDWQTLNFARLDTVPGGANIYFMVQPGARDLEGNRAQAPAFTYFTSDTILDAVAVKGRALGIGALKTGAVFFTESAAVRVITDSLQPPRTESLPVRTTGLAPILADGSFATRLRKGEYEVIAAADTNGDGLAELVSTPVRFNTELESLSLSLLPEPLPQHLDAYRR</sequence>